<evidence type="ECO:0000256" key="11">
    <source>
        <dbReference type="SAM" id="MobiDB-lite"/>
    </source>
</evidence>
<feature type="domain" description="DUF7624" evidence="15">
    <location>
        <begin position="846"/>
        <end position="969"/>
    </location>
</feature>
<comment type="caution">
    <text evidence="16">The sequence shown here is derived from an EMBL/GenBank/DDBJ whole genome shotgun (WGS) entry which is preliminary data.</text>
</comment>
<dbReference type="InterPro" id="IPR008417">
    <property type="entry name" value="BAP29/BAP31"/>
</dbReference>
<dbReference type="GO" id="GO:0006886">
    <property type="term" value="P:intracellular protein transport"/>
    <property type="evidence" value="ECO:0007669"/>
    <property type="project" value="InterPro"/>
</dbReference>
<dbReference type="AlphaFoldDB" id="A0AAE0DGJ7"/>
<comment type="subcellular location">
    <subcellularLocation>
        <location evidence="1">Endoplasmic reticulum membrane</location>
        <topology evidence="1">Multi-pass membrane protein</topology>
    </subcellularLocation>
</comment>
<evidence type="ECO:0008006" key="18">
    <source>
        <dbReference type="Google" id="ProtNLM"/>
    </source>
</evidence>
<feature type="domain" description="BAP29/BAP31 transmembrane" evidence="13">
    <location>
        <begin position="1"/>
        <end position="139"/>
    </location>
</feature>
<evidence type="ECO:0000256" key="5">
    <source>
        <dbReference type="ARBA" id="ARBA00022824"/>
    </source>
</evidence>
<dbReference type="GO" id="GO:0070973">
    <property type="term" value="P:protein localization to endoplasmic reticulum exit site"/>
    <property type="evidence" value="ECO:0007669"/>
    <property type="project" value="TreeGrafter"/>
</dbReference>
<feature type="transmembrane region" description="Helical" evidence="12">
    <location>
        <begin position="107"/>
        <end position="127"/>
    </location>
</feature>
<evidence type="ECO:0000259" key="15">
    <source>
        <dbReference type="Pfam" id="PF24616"/>
    </source>
</evidence>
<keyword evidence="10 12" id="KW-0472">Membrane</keyword>
<dbReference type="GO" id="GO:0006888">
    <property type="term" value="P:endoplasmic reticulum to Golgi vesicle-mediated transport"/>
    <property type="evidence" value="ECO:0007669"/>
    <property type="project" value="TreeGrafter"/>
</dbReference>
<evidence type="ECO:0000259" key="14">
    <source>
        <dbReference type="Pfam" id="PF18035"/>
    </source>
</evidence>
<keyword evidence="8 12" id="KW-1133">Transmembrane helix</keyword>
<feature type="domain" description="Bap31/Bap29 cytoplasmic coiled-coil" evidence="14">
    <location>
        <begin position="161"/>
        <end position="208"/>
    </location>
</feature>
<dbReference type="Pfam" id="PF18035">
    <property type="entry name" value="Bap31_Bap29_C"/>
    <property type="match status" value="1"/>
</dbReference>
<evidence type="ECO:0000256" key="6">
    <source>
        <dbReference type="ARBA" id="ARBA00022892"/>
    </source>
</evidence>
<evidence type="ECO:0000256" key="12">
    <source>
        <dbReference type="SAM" id="Phobius"/>
    </source>
</evidence>
<comment type="similarity">
    <text evidence="2">Belongs to the BCAP29/BCAP31 family.</text>
</comment>
<dbReference type="Gene3D" id="1.20.5.110">
    <property type="match status" value="1"/>
</dbReference>
<feature type="compositionally biased region" description="Low complexity" evidence="11">
    <location>
        <begin position="472"/>
        <end position="483"/>
    </location>
</feature>
<keyword evidence="4 12" id="KW-0812">Transmembrane</keyword>
<dbReference type="InterPro" id="IPR041672">
    <property type="entry name" value="Bap31/Bap29_C"/>
</dbReference>
<dbReference type="Pfam" id="PF05529">
    <property type="entry name" value="Bap31"/>
    <property type="match status" value="1"/>
</dbReference>
<dbReference type="Pfam" id="PF24616">
    <property type="entry name" value="DUF7624"/>
    <property type="match status" value="1"/>
</dbReference>
<feature type="compositionally biased region" description="Polar residues" evidence="11">
    <location>
        <begin position="773"/>
        <end position="786"/>
    </location>
</feature>
<dbReference type="PANTHER" id="PTHR12701:SF20">
    <property type="entry name" value="ENDOPLASMIC RETICULUM TRANSMEMBRANE PROTEIN"/>
    <property type="match status" value="1"/>
</dbReference>
<dbReference type="InterPro" id="IPR056041">
    <property type="entry name" value="DUF7624"/>
</dbReference>
<feature type="region of interest" description="Disordered" evidence="11">
    <location>
        <begin position="761"/>
        <end position="850"/>
    </location>
</feature>
<feature type="region of interest" description="Disordered" evidence="11">
    <location>
        <begin position="188"/>
        <end position="208"/>
    </location>
</feature>
<feature type="compositionally biased region" description="Acidic residues" evidence="11">
    <location>
        <begin position="328"/>
        <end position="341"/>
    </location>
</feature>
<evidence type="ECO:0000256" key="10">
    <source>
        <dbReference type="ARBA" id="ARBA00023136"/>
    </source>
</evidence>
<feature type="compositionally biased region" description="Low complexity" evidence="11">
    <location>
        <begin position="806"/>
        <end position="847"/>
    </location>
</feature>
<keyword evidence="7" id="KW-0653">Protein transport</keyword>
<dbReference type="Proteomes" id="UP001276659">
    <property type="component" value="Unassembled WGS sequence"/>
</dbReference>
<name>A0AAE0DGJ7_9LECA</name>
<feature type="transmembrane region" description="Helical" evidence="12">
    <location>
        <begin position="7"/>
        <end position="29"/>
    </location>
</feature>
<dbReference type="GO" id="GO:0005789">
    <property type="term" value="C:endoplasmic reticulum membrane"/>
    <property type="evidence" value="ECO:0007669"/>
    <property type="project" value="UniProtKB-SubCell"/>
</dbReference>
<evidence type="ECO:0000256" key="9">
    <source>
        <dbReference type="ARBA" id="ARBA00023054"/>
    </source>
</evidence>
<keyword evidence="3" id="KW-0813">Transport</keyword>
<feature type="compositionally biased region" description="Polar residues" evidence="11">
    <location>
        <begin position="190"/>
        <end position="202"/>
    </location>
</feature>
<accession>A0AAE0DGJ7</accession>
<evidence type="ECO:0000313" key="17">
    <source>
        <dbReference type="Proteomes" id="UP001276659"/>
    </source>
</evidence>
<sequence length="970" mass="108606">MTLYYTLVFALLVFEMTIFGLLIVPLPYTMKRKLFTFISENPLIAKMQYGMKITFIFILILFIDSVNRVYSVQVELAKTKQSNNSAMLEGSGRMEVQARKFYSQRNMYLCGFTLFLSLILNRTYVMILDTLRLEEKVKRYEGDPKASGKNSDRLANAGGAGEIGKLKNQLAQKDRDIEALKKQSEGLSREYNNLGDQMSNKDSTPKKDSSIVDLSCFLQLYHDLSLRQLILNSLSEAASDRFGSSTMMMALKSPMLPSPDRSLMSAFSPYSESPTSPGPFRSPVHHRPLSNEYTKSLHPPNQSPYASSPSDIADPSPIATSSTGTDTTDIDDTAIENEDPDPTPQPPKSTEPMLKLETANASQQALRPRSDEDEQPSSVIHAPQGFDAFHRISTPPIRHSAPTSAPSQSSDIIVVSPPEGDNAGDKKYATSPVSPPPIQTSVAPVRDWSATPRAQTWPEAEGNPSPPILMYRSKQSRSSSRSSNLEDIPETRVTDNDFDLTPNHHTTLFDHTVERFQETADEVAALKIALSECWTLCNTLAGLSYIHRERIFSDERSFSFSAKADVQELAWKSCWKLCQKLYETRDEEIASQVRPTLDLCRDFCQCLFEVRRRDNDVADSVLRVSFELNNHLYNTHDRTLPEAFRERTLDFYITLCHRLMKQRSDLARETDSLLEACWSLAEMLFSLRQNKREGKPADEELLGSAVQACWELCDLFREGWTQIRPDRGTPRPSQTTFTQAFQQAKQSQLVASFANVPEADEFEDDDFGRANPETPTTVFEDTQQVSPDEGPVPNILVLGPSEQDGRQQQGQRQQQWSSGSSTLSGSSGYSGQTRSSTSTIINPNSTPANSEDPHLTCLKVLIVNAAINIGFQRSSPTTLAAFVKSIPSNSFGTQPWQMQLLASYKKLVASDPGFRSLGPVRRAAAAHVARSVRWMVGSHGQYAWLRDLYRLVFGFHVEEGEEREGVYIQN</sequence>
<dbReference type="PANTHER" id="PTHR12701">
    <property type="entry name" value="BCR-ASSOCIATED PROTEIN, BAP"/>
    <property type="match status" value="1"/>
</dbReference>
<keyword evidence="9" id="KW-0175">Coiled coil</keyword>
<keyword evidence="17" id="KW-1185">Reference proteome</keyword>
<dbReference type="EMBL" id="JASNWA010000010">
    <property type="protein sequence ID" value="KAK3168460.1"/>
    <property type="molecule type" value="Genomic_DNA"/>
</dbReference>
<evidence type="ECO:0000259" key="13">
    <source>
        <dbReference type="Pfam" id="PF05529"/>
    </source>
</evidence>
<evidence type="ECO:0000256" key="3">
    <source>
        <dbReference type="ARBA" id="ARBA00022448"/>
    </source>
</evidence>
<feature type="region of interest" description="Disordered" evidence="11">
    <location>
        <begin position="263"/>
        <end position="499"/>
    </location>
</feature>
<evidence type="ECO:0000256" key="8">
    <source>
        <dbReference type="ARBA" id="ARBA00022989"/>
    </source>
</evidence>
<feature type="compositionally biased region" description="Polar residues" evidence="11">
    <location>
        <begin position="401"/>
        <end position="411"/>
    </location>
</feature>
<reference evidence="16" key="1">
    <citation type="submission" date="2022-11" db="EMBL/GenBank/DDBJ databases">
        <title>Chromosomal genome sequence assembly and mating type (MAT) locus characterization of the leprose asexual lichenized fungus Lepraria neglecta (Nyl.) Erichsen.</title>
        <authorList>
            <person name="Allen J.L."/>
            <person name="Pfeffer B."/>
        </authorList>
    </citation>
    <scope>NUCLEOTIDE SEQUENCE</scope>
    <source>
        <strain evidence="16">Allen 5258</strain>
    </source>
</reference>
<evidence type="ECO:0000256" key="7">
    <source>
        <dbReference type="ARBA" id="ARBA00022927"/>
    </source>
</evidence>
<evidence type="ECO:0000256" key="2">
    <source>
        <dbReference type="ARBA" id="ARBA00007956"/>
    </source>
</evidence>
<dbReference type="InterPro" id="IPR040463">
    <property type="entry name" value="BAP29/BAP31_N"/>
</dbReference>
<feature type="compositionally biased region" description="Low complexity" evidence="11">
    <location>
        <begin position="303"/>
        <end position="327"/>
    </location>
</feature>
<evidence type="ECO:0000256" key="4">
    <source>
        <dbReference type="ARBA" id="ARBA00022692"/>
    </source>
</evidence>
<evidence type="ECO:0000256" key="1">
    <source>
        <dbReference type="ARBA" id="ARBA00004477"/>
    </source>
</evidence>
<organism evidence="16 17">
    <name type="scientific">Lepraria neglecta</name>
    <dbReference type="NCBI Taxonomy" id="209136"/>
    <lineage>
        <taxon>Eukaryota</taxon>
        <taxon>Fungi</taxon>
        <taxon>Dikarya</taxon>
        <taxon>Ascomycota</taxon>
        <taxon>Pezizomycotina</taxon>
        <taxon>Lecanoromycetes</taxon>
        <taxon>OSLEUM clade</taxon>
        <taxon>Lecanoromycetidae</taxon>
        <taxon>Lecanorales</taxon>
        <taxon>Lecanorineae</taxon>
        <taxon>Stereocaulaceae</taxon>
        <taxon>Lepraria</taxon>
    </lineage>
</organism>
<protein>
    <recommendedName>
        <fullName evidence="18">Endoplasmic reticulum transmembrane protein</fullName>
    </recommendedName>
</protein>
<evidence type="ECO:0000313" key="16">
    <source>
        <dbReference type="EMBL" id="KAK3168460.1"/>
    </source>
</evidence>
<proteinExistence type="inferred from homology"/>
<feature type="transmembrane region" description="Helical" evidence="12">
    <location>
        <begin position="49"/>
        <end position="70"/>
    </location>
</feature>
<keyword evidence="6" id="KW-0931">ER-Golgi transport</keyword>
<keyword evidence="5" id="KW-0256">Endoplasmic reticulum</keyword>
<gene>
    <name evidence="16" type="ORF">OEA41_004908</name>
</gene>